<dbReference type="Pfam" id="PF02927">
    <property type="entry name" value="CelD_N"/>
    <property type="match status" value="1"/>
</dbReference>
<dbReference type="InterPro" id="IPR013783">
    <property type="entry name" value="Ig-like_fold"/>
</dbReference>
<feature type="domain" description="CBM-cenC" evidence="9">
    <location>
        <begin position="38"/>
        <end position="163"/>
    </location>
</feature>
<dbReference type="PANTHER" id="PTHR22298">
    <property type="entry name" value="ENDO-1,4-BETA-GLUCANASE"/>
    <property type="match status" value="1"/>
</dbReference>
<evidence type="ECO:0000256" key="4">
    <source>
        <dbReference type="ARBA" id="ARBA00023277"/>
    </source>
</evidence>
<dbReference type="InterPro" id="IPR008928">
    <property type="entry name" value="6-hairpin_glycosidase_sf"/>
</dbReference>
<dbReference type="Gene3D" id="2.60.120.260">
    <property type="entry name" value="Galactose-binding domain-like"/>
    <property type="match status" value="1"/>
</dbReference>
<dbReference type="Pfam" id="PF02018">
    <property type="entry name" value="CBM_4_9"/>
    <property type="match status" value="1"/>
</dbReference>
<dbReference type="Gene3D" id="2.60.40.10">
    <property type="entry name" value="Immunoglobulins"/>
    <property type="match status" value="1"/>
</dbReference>
<evidence type="ECO:0000313" key="11">
    <source>
        <dbReference type="EMBL" id="MBD7910583.1"/>
    </source>
</evidence>
<feature type="chain" id="PRO_5046304758" evidence="7">
    <location>
        <begin position="31"/>
        <end position="731"/>
    </location>
</feature>
<dbReference type="InterPro" id="IPR014756">
    <property type="entry name" value="Ig_E-set"/>
</dbReference>
<dbReference type="SUPFAM" id="SSF81296">
    <property type="entry name" value="E set domains"/>
    <property type="match status" value="1"/>
</dbReference>
<dbReference type="SUPFAM" id="SSF49785">
    <property type="entry name" value="Galactose-binding domain-like"/>
    <property type="match status" value="1"/>
</dbReference>
<dbReference type="InterPro" id="IPR008979">
    <property type="entry name" value="Galactose-bd-like_sf"/>
</dbReference>
<keyword evidence="4" id="KW-0119">Carbohydrate metabolism</keyword>
<dbReference type="RefSeq" id="WP_191767796.1">
    <property type="nucleotide sequence ID" value="NZ_JACSRA010000005.1"/>
</dbReference>
<dbReference type="CDD" id="cd02850">
    <property type="entry name" value="E_set_Cellulase_N"/>
    <property type="match status" value="1"/>
</dbReference>
<evidence type="ECO:0000256" key="1">
    <source>
        <dbReference type="ARBA" id="ARBA00007072"/>
    </source>
</evidence>
<dbReference type="Gene3D" id="1.50.10.10">
    <property type="match status" value="1"/>
</dbReference>
<feature type="signal peptide" evidence="7">
    <location>
        <begin position="1"/>
        <end position="30"/>
    </location>
</feature>
<feature type="domain" description="Cellulase Ig-like" evidence="10">
    <location>
        <begin position="201"/>
        <end position="282"/>
    </location>
</feature>
<dbReference type="InterPro" id="IPR003305">
    <property type="entry name" value="CenC_carb-bd"/>
</dbReference>
<keyword evidence="12" id="KW-1185">Reference proteome</keyword>
<evidence type="ECO:0000259" key="9">
    <source>
        <dbReference type="Pfam" id="PF02018"/>
    </source>
</evidence>
<dbReference type="SUPFAM" id="SSF48208">
    <property type="entry name" value="Six-hairpin glycosidases"/>
    <property type="match status" value="1"/>
</dbReference>
<keyword evidence="7" id="KW-0732">Signal</keyword>
<dbReference type="EMBL" id="JACSRA010000005">
    <property type="protein sequence ID" value="MBD7910583.1"/>
    <property type="molecule type" value="Genomic_DNA"/>
</dbReference>
<comment type="caution">
    <text evidence="11">The sequence shown here is derived from an EMBL/GenBank/DDBJ whole genome shotgun (WGS) entry which is preliminary data.</text>
</comment>
<evidence type="ECO:0000259" key="10">
    <source>
        <dbReference type="Pfam" id="PF02927"/>
    </source>
</evidence>
<proteinExistence type="inferred from homology"/>
<dbReference type="Pfam" id="PF00759">
    <property type="entry name" value="Glyco_hydro_9"/>
    <property type="match status" value="1"/>
</dbReference>
<accession>A0ABR8PR03</accession>
<name>A0ABR8PR03_9CLOT</name>
<dbReference type="GO" id="GO:0016787">
    <property type="term" value="F:hydrolase activity"/>
    <property type="evidence" value="ECO:0007669"/>
    <property type="project" value="UniProtKB-KW"/>
</dbReference>
<keyword evidence="5" id="KW-0326">Glycosidase</keyword>
<keyword evidence="3" id="KW-0136">Cellulose degradation</keyword>
<sequence length="731" mass="80292">MKTKKIISLLAGIALSISMLVGNSSFQTVAKATQADTNLVKNGNFDTNLKGWGNYTTDGGVGKVSQQDGALNAEVDNCGNVSYSLQVYYDGFKMLKNGKYHLEFDISSTTDRKVEYTIQRNKGDYRSYTYGKIDTTSKVQKVSDDFTMTEDNDKAPRLAFNLGNVGGGDLPEHSIKIDNVKLVLLDDTGVTYDEDDAPKVEQKIVLNQLGYKPEDKKKIVFRAASEDRKFRVVSTSTKEVVYEGYINGSINNEAAGETDRFGDFSSVKTPGTYTIETDGLGSSYKFTIGQDVYKNVFKDAVRFFYMQRCGQEIPESLGGKWAHPACHTDLARIYGTDQKIDVSGGWHDAGDYGRYVVATSTAAADLLTAYNDNKAAFGDDFNIPESGNGIPDVLDEIKYQLQWLLKMQDQTSGGVYHKVTCAGFPGHVMPQDETAELIVCPISTTATGDFAAVMAMGYENFKDIDPSLAEKCLAAGEKAWAYLKDKPNTPVSNPTGIVTGAYEDNDDTDERYWAAAQLFKATGDSKYDDAFKALENKKISSGLGWQSVGDFGNLAYISAKGADQNVAGNIRNYIINEAQHIVCLDKNDGYNIPSGTKGYYWGSNMNVNNNAIFLAKAYKIFPNEEYLEYAKEHINYCFGKNSLGKCFVSGYGTDSMKHPHHRPSIVQEKAVPGMIAGGPNSGLEDPTAVAELDGLAPARCYIDNQESYSTNEVDIYWNSPFVCAMAEVDRD</sequence>
<keyword evidence="2 11" id="KW-0378">Hydrolase</keyword>
<gene>
    <name evidence="11" type="ORF">H9661_04335</name>
</gene>
<evidence type="ECO:0000256" key="5">
    <source>
        <dbReference type="ARBA" id="ARBA00023295"/>
    </source>
</evidence>
<dbReference type="InterPro" id="IPR001701">
    <property type="entry name" value="Glyco_hydro_9"/>
</dbReference>
<organism evidence="11 12">
    <name type="scientific">Clostridium cibarium</name>
    <dbReference type="NCBI Taxonomy" id="2762247"/>
    <lineage>
        <taxon>Bacteria</taxon>
        <taxon>Bacillati</taxon>
        <taxon>Bacillota</taxon>
        <taxon>Clostridia</taxon>
        <taxon>Eubacteriales</taxon>
        <taxon>Clostridiaceae</taxon>
        <taxon>Clostridium</taxon>
    </lineage>
</organism>
<comment type="similarity">
    <text evidence="1">Belongs to the glycosyl hydrolase 9 (cellulase E) family.</text>
</comment>
<feature type="domain" description="Glycoside hydrolase family 9" evidence="8">
    <location>
        <begin position="293"/>
        <end position="725"/>
    </location>
</feature>
<evidence type="ECO:0000259" key="8">
    <source>
        <dbReference type="Pfam" id="PF00759"/>
    </source>
</evidence>
<reference evidence="11 12" key="1">
    <citation type="submission" date="2020-08" db="EMBL/GenBank/DDBJ databases">
        <title>A Genomic Blueprint of the Chicken Gut Microbiome.</title>
        <authorList>
            <person name="Gilroy R."/>
            <person name="Ravi A."/>
            <person name="Getino M."/>
            <person name="Pursley I."/>
            <person name="Horton D.L."/>
            <person name="Alikhan N.-F."/>
            <person name="Baker D."/>
            <person name="Gharbi K."/>
            <person name="Hall N."/>
            <person name="Watson M."/>
            <person name="Adriaenssens E.M."/>
            <person name="Foster-Nyarko E."/>
            <person name="Jarju S."/>
            <person name="Secka A."/>
            <person name="Antonio M."/>
            <person name="Oren A."/>
            <person name="Chaudhuri R."/>
            <person name="La Ragione R.M."/>
            <person name="Hildebrand F."/>
            <person name="Pallen M.J."/>
        </authorList>
    </citation>
    <scope>NUCLEOTIDE SEQUENCE [LARGE SCALE GENOMIC DNA]</scope>
    <source>
        <strain evidence="11 12">Sa3CVN1</strain>
    </source>
</reference>
<evidence type="ECO:0000256" key="3">
    <source>
        <dbReference type="ARBA" id="ARBA00023001"/>
    </source>
</evidence>
<evidence type="ECO:0000256" key="6">
    <source>
        <dbReference type="ARBA" id="ARBA00023326"/>
    </source>
</evidence>
<dbReference type="InterPro" id="IPR012341">
    <property type="entry name" value="6hp_glycosidase-like_sf"/>
</dbReference>
<evidence type="ECO:0000256" key="2">
    <source>
        <dbReference type="ARBA" id="ARBA00022801"/>
    </source>
</evidence>
<dbReference type="Proteomes" id="UP000627781">
    <property type="component" value="Unassembled WGS sequence"/>
</dbReference>
<evidence type="ECO:0000256" key="7">
    <source>
        <dbReference type="SAM" id="SignalP"/>
    </source>
</evidence>
<dbReference type="InterPro" id="IPR004197">
    <property type="entry name" value="Cellulase_Ig-like"/>
</dbReference>
<protein>
    <submittedName>
        <fullName evidence="11">Glycoside hydrolase family 9 protein</fullName>
    </submittedName>
</protein>
<evidence type="ECO:0000313" key="12">
    <source>
        <dbReference type="Proteomes" id="UP000627781"/>
    </source>
</evidence>
<keyword evidence="6" id="KW-0624">Polysaccharide degradation</keyword>